<evidence type="ECO:0000256" key="11">
    <source>
        <dbReference type="RuleBase" id="RU364145"/>
    </source>
</evidence>
<evidence type="ECO:0000313" key="14">
    <source>
        <dbReference type="Proteomes" id="UP000827092"/>
    </source>
</evidence>
<keyword evidence="5 12" id="KW-0175">Coiled coil</keyword>
<evidence type="ECO:0000256" key="4">
    <source>
        <dbReference type="ARBA" id="ARBA00023015"/>
    </source>
</evidence>
<proteinExistence type="inferred from homology"/>
<evidence type="ECO:0000256" key="9">
    <source>
        <dbReference type="ARBA" id="ARBA00025687"/>
    </source>
</evidence>
<accession>A0AAV6URP2</accession>
<dbReference type="GO" id="GO:0006357">
    <property type="term" value="P:regulation of transcription by RNA polymerase II"/>
    <property type="evidence" value="ECO:0007669"/>
    <property type="project" value="InterPro"/>
</dbReference>
<gene>
    <name evidence="11" type="primary">MED9</name>
    <name evidence="13" type="ORF">JTE90_005759</name>
</gene>
<keyword evidence="8 11" id="KW-0539">Nucleus</keyword>
<dbReference type="InterPro" id="IPR039242">
    <property type="entry name" value="MED9_metazoa"/>
</dbReference>
<keyword evidence="14" id="KW-1185">Reference proteome</keyword>
<comment type="similarity">
    <text evidence="2 11">Belongs to the Mediator complex subunit 9 family.</text>
</comment>
<protein>
    <recommendedName>
        <fullName evidence="3 11">Mediator of RNA polymerase II transcription subunit 9</fullName>
    </recommendedName>
    <alternativeName>
        <fullName evidence="10 11">Mediator complex subunit 9</fullName>
    </alternativeName>
</protein>
<evidence type="ECO:0000256" key="10">
    <source>
        <dbReference type="ARBA" id="ARBA00031260"/>
    </source>
</evidence>
<dbReference type="PANTHER" id="PTHR20844:SF0">
    <property type="entry name" value="MEDIATOR OF RNA POLYMERASE II TRANSCRIPTION SUBUNIT 9"/>
    <property type="match status" value="1"/>
</dbReference>
<dbReference type="Pfam" id="PF07544">
    <property type="entry name" value="Med9"/>
    <property type="match status" value="1"/>
</dbReference>
<evidence type="ECO:0000313" key="13">
    <source>
        <dbReference type="EMBL" id="KAG8186987.1"/>
    </source>
</evidence>
<dbReference type="SUPFAM" id="SSF140718">
    <property type="entry name" value="Mediator hinge subcomplex-like"/>
    <property type="match status" value="1"/>
</dbReference>
<organism evidence="13 14">
    <name type="scientific">Oedothorax gibbosus</name>
    <dbReference type="NCBI Taxonomy" id="931172"/>
    <lineage>
        <taxon>Eukaryota</taxon>
        <taxon>Metazoa</taxon>
        <taxon>Ecdysozoa</taxon>
        <taxon>Arthropoda</taxon>
        <taxon>Chelicerata</taxon>
        <taxon>Arachnida</taxon>
        <taxon>Araneae</taxon>
        <taxon>Araneomorphae</taxon>
        <taxon>Entelegynae</taxon>
        <taxon>Araneoidea</taxon>
        <taxon>Linyphiidae</taxon>
        <taxon>Erigoninae</taxon>
        <taxon>Oedothorax</taxon>
    </lineage>
</organism>
<keyword evidence="6 11" id="KW-0010">Activator</keyword>
<feature type="coiled-coil region" evidence="12">
    <location>
        <begin position="37"/>
        <end position="95"/>
    </location>
</feature>
<dbReference type="Gene3D" id="6.10.280.10">
    <property type="entry name" value="Mediator complex, subunit Med21"/>
    <property type="match status" value="1"/>
</dbReference>
<dbReference type="Proteomes" id="UP000827092">
    <property type="component" value="Unassembled WGS sequence"/>
</dbReference>
<evidence type="ECO:0000256" key="2">
    <source>
        <dbReference type="ARBA" id="ARBA00008089"/>
    </source>
</evidence>
<dbReference type="InterPro" id="IPR037212">
    <property type="entry name" value="Med7/Med21-like"/>
</dbReference>
<comment type="subcellular location">
    <subcellularLocation>
        <location evidence="1 11">Nucleus</location>
    </subcellularLocation>
</comment>
<name>A0AAV6URP2_9ARAC</name>
<dbReference type="InterPro" id="IPR011425">
    <property type="entry name" value="Med9"/>
</dbReference>
<evidence type="ECO:0000256" key="1">
    <source>
        <dbReference type="ARBA" id="ARBA00004123"/>
    </source>
</evidence>
<evidence type="ECO:0000256" key="7">
    <source>
        <dbReference type="ARBA" id="ARBA00023163"/>
    </source>
</evidence>
<evidence type="ECO:0000256" key="8">
    <source>
        <dbReference type="ARBA" id="ARBA00023242"/>
    </source>
</evidence>
<dbReference type="GO" id="GO:0003712">
    <property type="term" value="F:transcription coregulator activity"/>
    <property type="evidence" value="ECO:0007669"/>
    <property type="project" value="InterPro"/>
</dbReference>
<evidence type="ECO:0000256" key="3">
    <source>
        <dbReference type="ARBA" id="ARBA00020636"/>
    </source>
</evidence>
<dbReference type="GO" id="GO:0016592">
    <property type="term" value="C:mediator complex"/>
    <property type="evidence" value="ECO:0007669"/>
    <property type="project" value="InterPro"/>
</dbReference>
<comment type="caution">
    <text evidence="13">The sequence shown here is derived from an EMBL/GenBank/DDBJ whole genome shotgun (WGS) entry which is preliminary data.</text>
</comment>
<comment type="subunit">
    <text evidence="11">Component of the Mediator complex.</text>
</comment>
<keyword evidence="7 11" id="KW-0804">Transcription</keyword>
<evidence type="ECO:0000256" key="5">
    <source>
        <dbReference type="ARBA" id="ARBA00023054"/>
    </source>
</evidence>
<keyword evidence="4 11" id="KW-0805">Transcription regulation</keyword>
<evidence type="ECO:0000256" key="6">
    <source>
        <dbReference type="ARBA" id="ARBA00023159"/>
    </source>
</evidence>
<evidence type="ECO:0000256" key="12">
    <source>
        <dbReference type="SAM" id="Coils"/>
    </source>
</evidence>
<dbReference type="PANTHER" id="PTHR20844">
    <property type="entry name" value="MEDIATOR OF RNA POLYMERASE II TRANSCRIPTION, SUBUNIT 9"/>
    <property type="match status" value="1"/>
</dbReference>
<dbReference type="EMBL" id="JAFNEN010000282">
    <property type="protein sequence ID" value="KAG8186987.1"/>
    <property type="molecule type" value="Genomic_DNA"/>
</dbReference>
<comment type="function">
    <text evidence="9 11">Component of the Mediator complex, a coactivator involved in the regulated transcription of nearly all RNA polymerase II-dependent genes. Mediator functions as a bridge to convey information from gene-specific regulatory proteins to the basal RNA polymerase II transcription machinery. Mediator is recruited to promoters by direct interactions with regulatory proteins and serves as a scaffold for the assembly of a functional preinitiation complex with RNA polymerase II and the general transcription factors.</text>
</comment>
<dbReference type="AlphaFoldDB" id="A0AAV6URP2"/>
<reference evidence="13 14" key="1">
    <citation type="journal article" date="2022" name="Nat. Ecol. Evol.">
        <title>A masculinizing supergene underlies an exaggerated male reproductive morph in a spider.</title>
        <authorList>
            <person name="Hendrickx F."/>
            <person name="De Corte Z."/>
            <person name="Sonet G."/>
            <person name="Van Belleghem S.M."/>
            <person name="Kostlbacher S."/>
            <person name="Vangestel C."/>
        </authorList>
    </citation>
    <scope>NUCLEOTIDE SEQUENCE [LARGE SCALE GENOMIC DNA]</scope>
    <source>
        <strain evidence="13">W744_W776</strain>
    </source>
</reference>
<sequence>MSQVEAVNTDFLPIIYDIIRSIEKETYETTQKQPHENTDTNLKIPELKTKLQQAREQINKLPGVDYTKEEQIRRLEALREQLVQKRQLLLKYKSMCHFDSPKI</sequence>